<proteinExistence type="inferred from homology"/>
<feature type="transmembrane region" description="Helical" evidence="7">
    <location>
        <begin position="240"/>
        <end position="260"/>
    </location>
</feature>
<dbReference type="GeneID" id="2717411"/>
<evidence type="ECO:0000256" key="4">
    <source>
        <dbReference type="ARBA" id="ARBA00022692"/>
    </source>
</evidence>
<dbReference type="InterPro" id="IPR010227">
    <property type="entry name" value="NADH_Q_OxRdtase_chainM/4"/>
</dbReference>
<dbReference type="GO" id="GO:0042773">
    <property type="term" value="P:ATP synthesis coupled electron transport"/>
    <property type="evidence" value="ECO:0007669"/>
    <property type="project" value="InterPro"/>
</dbReference>
<reference evidence="10" key="3">
    <citation type="journal article" date="2012" name="J. Eukaryot. Microbiol.">
        <title>Twenty-Fold Difference in Evolutionary Rates between the Mitochondrial and Plastid Genomes of Species with Secondary Red Plastids.</title>
        <authorList>
            <person name="Smith D.R."/>
            <person name="Keeling P.J."/>
        </authorList>
    </citation>
    <scope>NUCLEOTIDE SEQUENCE</scope>
</reference>
<dbReference type="InterPro" id="IPR001750">
    <property type="entry name" value="ND/Mrp_TM"/>
</dbReference>
<geneLocation type="mitochondrion" evidence="9"/>
<dbReference type="EC" id="7.1.1.2" evidence="7"/>
<feature type="domain" description="NADH:quinone oxidoreductase/Mrp antiporter transmembrane" evidence="8">
    <location>
        <begin position="127"/>
        <end position="415"/>
    </location>
</feature>
<comment type="function">
    <text evidence="7">Core subunit of the mitochondrial membrane respiratory chain NADH dehydrogenase (Complex I) which catalyzes electron transfer from NADH through the respiratory chain, using ubiquinone as an electron acceptor. Essential for the catalytic activity and assembly of complex I.</text>
</comment>
<feature type="transmembrane region" description="Helical" evidence="7">
    <location>
        <begin position="206"/>
        <end position="228"/>
    </location>
</feature>
<dbReference type="GO" id="GO:0003954">
    <property type="term" value="F:NADH dehydrogenase activity"/>
    <property type="evidence" value="ECO:0007669"/>
    <property type="project" value="TreeGrafter"/>
</dbReference>
<keyword evidence="7" id="KW-0249">Electron transport</keyword>
<dbReference type="NCBIfam" id="TIGR01972">
    <property type="entry name" value="NDH_I_M"/>
    <property type="match status" value="1"/>
</dbReference>
<keyword evidence="5 7" id="KW-1133">Transmembrane helix</keyword>
<name>Q6VEE4_EMIHU</name>
<dbReference type="RefSeq" id="NP_957726.1">
    <property type="nucleotide sequence ID" value="NC_005332.1"/>
</dbReference>
<reference evidence="9" key="1">
    <citation type="submission" date="2003-07" db="EMBL/GenBank/DDBJ databases">
        <authorList>
            <person name="Sanchez-Puerta M.V."/>
            <person name="Bachvaroff T.R."/>
            <person name="Delwiche C.F."/>
        </authorList>
    </citation>
    <scope>NUCLEOTIDE SEQUENCE</scope>
</reference>
<feature type="transmembrane region" description="Helical" evidence="7">
    <location>
        <begin position="30"/>
        <end position="47"/>
    </location>
</feature>
<comment type="similarity">
    <text evidence="3 7">Belongs to the complex I subunit 4 family.</text>
</comment>
<reference evidence="9" key="2">
    <citation type="journal article" date="2004" name="DNA Res.">
        <title>The complete mitochondrial genome sequence of the haptophyte Emiliania huxleyi and its relation to heterokonts.</title>
        <authorList>
            <person name="Sanchez Puerta M.V."/>
            <person name="Bachvaroff T.R."/>
            <person name="Delwiche C.F."/>
        </authorList>
    </citation>
    <scope>NUCLEOTIDE SEQUENCE</scope>
</reference>
<feature type="transmembrane region" description="Helical" evidence="7">
    <location>
        <begin position="266"/>
        <end position="286"/>
    </location>
</feature>
<comment type="subcellular location">
    <subcellularLocation>
        <location evidence="2">Membrane</location>
        <topology evidence="2">Multi-pass membrane protein</topology>
    </subcellularLocation>
    <subcellularLocation>
        <location evidence="7">Mitochondrion membrane</location>
        <topology evidence="7">Multi-pass membrane protein</topology>
    </subcellularLocation>
</comment>
<evidence type="ECO:0000256" key="1">
    <source>
        <dbReference type="ARBA" id="ARBA00003257"/>
    </source>
</evidence>
<feature type="transmembrane region" description="Helical" evidence="7">
    <location>
        <begin position="448"/>
        <end position="469"/>
    </location>
</feature>
<comment type="catalytic activity">
    <reaction evidence="7">
        <text>a ubiquinone + NADH + 5 H(+)(in) = a ubiquinol + NAD(+) + 4 H(+)(out)</text>
        <dbReference type="Rhea" id="RHEA:29091"/>
        <dbReference type="Rhea" id="RHEA-COMP:9565"/>
        <dbReference type="Rhea" id="RHEA-COMP:9566"/>
        <dbReference type="ChEBI" id="CHEBI:15378"/>
        <dbReference type="ChEBI" id="CHEBI:16389"/>
        <dbReference type="ChEBI" id="CHEBI:17976"/>
        <dbReference type="ChEBI" id="CHEBI:57540"/>
        <dbReference type="ChEBI" id="CHEBI:57945"/>
        <dbReference type="EC" id="7.1.1.2"/>
    </reaction>
</comment>
<sequence>MLLFLILAPIFGAVIVLFIKRSNFVLIRNFSLLWSLILFNSSIYLYLTFDPTTTKFQCTNKIEWLNVANNHFVFGIDGLALLMILLTAFLIPICIMLSWKLKNPLLTKEYVIIFLSLESILNGVFSSLDLLVFYILFEAVLIPMYFLIGVFGSRERKIKASYLLFLYTLFSSIIMFIAILFLYSKFGTTNYLILAMFDLDPFTEKLCWLAFFFSFAVKMPMIPFHVWLPEAHCEAPTAGSILLAGILLKLGGYGFLRFSLVLFPNASAFFTPFVFLLSLVGVIYASVSTLQQVDLKKIIAYSSVSHMGLVTIGIFSNNIQGIIGSVFLMIGHGVTSSALFLAVGLLYDRYGTRVVKYYGGLANTMPLFASCFLLFSMANIGLPITSNFIGEFFCLVACFKINSLIAFLAGFGVVLSAGYSLWLSNRILFGNLKQTSITVFRDLNRKEFALFFPFVFLTFFLGIFPDPIIDIIKSTWLF</sequence>
<dbReference type="GO" id="GO:0008137">
    <property type="term" value="F:NADH dehydrogenase (ubiquinone) activity"/>
    <property type="evidence" value="ECO:0007669"/>
    <property type="project" value="UniProtKB-UniRule"/>
</dbReference>
<feature type="transmembrane region" description="Helical" evidence="7">
    <location>
        <begin position="72"/>
        <end position="97"/>
    </location>
</feature>
<protein>
    <recommendedName>
        <fullName evidence="7">NADH-ubiquinone oxidoreductase chain 4</fullName>
        <ecNumber evidence="7">7.1.1.2</ecNumber>
    </recommendedName>
</protein>
<evidence type="ECO:0000256" key="7">
    <source>
        <dbReference type="RuleBase" id="RU003297"/>
    </source>
</evidence>
<dbReference type="PANTHER" id="PTHR43507:SF1">
    <property type="entry name" value="NADH-UBIQUINONE OXIDOREDUCTASE CHAIN 4"/>
    <property type="match status" value="1"/>
</dbReference>
<dbReference type="PANTHER" id="PTHR43507">
    <property type="entry name" value="NADH-UBIQUINONE OXIDOREDUCTASE CHAIN 4"/>
    <property type="match status" value="1"/>
</dbReference>
<dbReference type="EMBL" id="JN022704">
    <property type="protein sequence ID" value="AEI29460.1"/>
    <property type="molecule type" value="Genomic_DNA"/>
</dbReference>
<dbReference type="GO" id="GO:0031966">
    <property type="term" value="C:mitochondrial membrane"/>
    <property type="evidence" value="ECO:0007669"/>
    <property type="project" value="UniProtKB-SubCell"/>
</dbReference>
<dbReference type="PRINTS" id="PR01437">
    <property type="entry name" value="NUOXDRDTASE4"/>
</dbReference>
<feature type="transmembrane region" description="Helical" evidence="7">
    <location>
        <begin position="131"/>
        <end position="152"/>
    </location>
</feature>
<keyword evidence="7 9" id="KW-0496">Mitochondrion</keyword>
<keyword evidence="4 7" id="KW-0812">Transmembrane</keyword>
<keyword evidence="6 7" id="KW-0472">Membrane</keyword>
<feature type="transmembrane region" description="Helical" evidence="7">
    <location>
        <begin position="367"/>
        <end position="389"/>
    </location>
</feature>
<keyword evidence="7" id="KW-0830">Ubiquinone</keyword>
<feature type="transmembrane region" description="Helical" evidence="7">
    <location>
        <begin position="298"/>
        <end position="316"/>
    </location>
</feature>
<feature type="transmembrane region" description="Helical" evidence="7">
    <location>
        <begin position="164"/>
        <end position="186"/>
    </location>
</feature>
<evidence type="ECO:0000259" key="8">
    <source>
        <dbReference type="Pfam" id="PF00361"/>
    </source>
</evidence>
<feature type="transmembrane region" description="Helical" evidence="7">
    <location>
        <begin position="401"/>
        <end position="423"/>
    </location>
</feature>
<keyword evidence="7" id="KW-0679">Respiratory chain</keyword>
<keyword evidence="7" id="KW-0520">NAD</keyword>
<gene>
    <name evidence="9" type="primary">nad4</name>
</gene>
<evidence type="ECO:0000256" key="3">
    <source>
        <dbReference type="ARBA" id="ARBA00009025"/>
    </source>
</evidence>
<dbReference type="AlphaFoldDB" id="Q6VEE4"/>
<comment type="function">
    <text evidence="1">Core subunit of the mitochondrial membrane respiratory chain NADH dehydrogenase (Complex I) that is believed to belong to the minimal assembly required for catalysis. Complex I functions in the transfer of electrons from NADH to the respiratory chain. The immediate electron acceptor for the enzyme is believed to be ubiquinone.</text>
</comment>
<feature type="transmembrane region" description="Helical" evidence="7">
    <location>
        <begin position="322"/>
        <end position="347"/>
    </location>
</feature>
<organism evidence="9">
    <name type="scientific">Emiliania huxleyi</name>
    <name type="common">Coccolithophore</name>
    <name type="synonym">Pontosphaera huxleyi</name>
    <dbReference type="NCBI Taxonomy" id="2903"/>
    <lineage>
        <taxon>Eukaryota</taxon>
        <taxon>Haptista</taxon>
        <taxon>Haptophyta</taxon>
        <taxon>Prymnesiophyceae</taxon>
        <taxon>Isochrysidales</taxon>
        <taxon>Noelaerhabdaceae</taxon>
        <taxon>Emiliania</taxon>
    </lineage>
</organism>
<evidence type="ECO:0000256" key="6">
    <source>
        <dbReference type="ARBA" id="ARBA00023136"/>
    </source>
</evidence>
<dbReference type="InterPro" id="IPR003918">
    <property type="entry name" value="NADH_UbQ_OxRdtase"/>
</dbReference>
<dbReference type="EMBL" id="AY342361">
    <property type="protein sequence ID" value="AAP94708.1"/>
    <property type="molecule type" value="Genomic_DNA"/>
</dbReference>
<evidence type="ECO:0000313" key="10">
    <source>
        <dbReference type="EMBL" id="AEI29460.1"/>
    </source>
</evidence>
<keyword evidence="7" id="KW-0813">Transport</keyword>
<accession>Q6VEE4</accession>
<feature type="transmembrane region" description="Helical" evidence="7">
    <location>
        <begin position="6"/>
        <end position="23"/>
    </location>
</feature>
<dbReference type="Pfam" id="PF00361">
    <property type="entry name" value="Proton_antipo_M"/>
    <property type="match status" value="1"/>
</dbReference>
<dbReference type="GO" id="GO:0015990">
    <property type="term" value="P:electron transport coupled proton transport"/>
    <property type="evidence" value="ECO:0007669"/>
    <property type="project" value="TreeGrafter"/>
</dbReference>
<evidence type="ECO:0000256" key="5">
    <source>
        <dbReference type="ARBA" id="ARBA00022989"/>
    </source>
</evidence>
<evidence type="ECO:0000256" key="2">
    <source>
        <dbReference type="ARBA" id="ARBA00004141"/>
    </source>
</evidence>
<dbReference type="GO" id="GO:0048039">
    <property type="term" value="F:ubiquinone binding"/>
    <property type="evidence" value="ECO:0007669"/>
    <property type="project" value="TreeGrafter"/>
</dbReference>
<evidence type="ECO:0000313" key="9">
    <source>
        <dbReference type="EMBL" id="AAP94708.1"/>
    </source>
</evidence>